<evidence type="ECO:0000313" key="2">
    <source>
        <dbReference type="Proteomes" id="UP000634136"/>
    </source>
</evidence>
<dbReference type="AlphaFoldDB" id="A0A834SEB4"/>
<reference evidence="1" key="1">
    <citation type="submission" date="2020-09" db="EMBL/GenBank/DDBJ databases">
        <title>Genome-Enabled Discovery of Anthraquinone Biosynthesis in Senna tora.</title>
        <authorList>
            <person name="Kang S.-H."/>
            <person name="Pandey R.P."/>
            <person name="Lee C.-M."/>
            <person name="Sim J.-S."/>
            <person name="Jeong J.-T."/>
            <person name="Choi B.-S."/>
            <person name="Jung M."/>
            <person name="Ginzburg D."/>
            <person name="Zhao K."/>
            <person name="Won S.Y."/>
            <person name="Oh T.-J."/>
            <person name="Yu Y."/>
            <person name="Kim N.-H."/>
            <person name="Lee O.R."/>
            <person name="Lee T.-H."/>
            <person name="Bashyal P."/>
            <person name="Kim T.-S."/>
            <person name="Lee W.-H."/>
            <person name="Kawkins C."/>
            <person name="Kim C.-K."/>
            <person name="Kim J.S."/>
            <person name="Ahn B.O."/>
            <person name="Rhee S.Y."/>
            <person name="Sohng J.K."/>
        </authorList>
    </citation>
    <scope>NUCLEOTIDE SEQUENCE</scope>
    <source>
        <tissue evidence="1">Leaf</tissue>
    </source>
</reference>
<proteinExistence type="predicted"/>
<evidence type="ECO:0000313" key="1">
    <source>
        <dbReference type="EMBL" id="KAF7801792.1"/>
    </source>
</evidence>
<protein>
    <submittedName>
        <fullName evidence="1">Uncharacterized protein</fullName>
    </submittedName>
</protein>
<keyword evidence="2" id="KW-1185">Reference proteome</keyword>
<accession>A0A834SEB4</accession>
<organism evidence="1 2">
    <name type="scientific">Senna tora</name>
    <dbReference type="NCBI Taxonomy" id="362788"/>
    <lineage>
        <taxon>Eukaryota</taxon>
        <taxon>Viridiplantae</taxon>
        <taxon>Streptophyta</taxon>
        <taxon>Embryophyta</taxon>
        <taxon>Tracheophyta</taxon>
        <taxon>Spermatophyta</taxon>
        <taxon>Magnoliopsida</taxon>
        <taxon>eudicotyledons</taxon>
        <taxon>Gunneridae</taxon>
        <taxon>Pentapetalae</taxon>
        <taxon>rosids</taxon>
        <taxon>fabids</taxon>
        <taxon>Fabales</taxon>
        <taxon>Fabaceae</taxon>
        <taxon>Caesalpinioideae</taxon>
        <taxon>Cassia clade</taxon>
        <taxon>Senna</taxon>
    </lineage>
</organism>
<sequence length="50" mass="5822">MTYLRSQTCLLLRPRATRFVVGWRLEMRNHEIAHCTYVSGHERGGSRFGA</sequence>
<name>A0A834SEB4_9FABA</name>
<dbReference type="Proteomes" id="UP000634136">
    <property type="component" value="Unassembled WGS sequence"/>
</dbReference>
<gene>
    <name evidence="1" type="ORF">G2W53_040903</name>
</gene>
<comment type="caution">
    <text evidence="1">The sequence shown here is derived from an EMBL/GenBank/DDBJ whole genome shotgun (WGS) entry which is preliminary data.</text>
</comment>
<dbReference type="EMBL" id="JAAIUW010000013">
    <property type="protein sequence ID" value="KAF7801792.1"/>
    <property type="molecule type" value="Genomic_DNA"/>
</dbReference>